<gene>
    <name evidence="2" type="ORF">KB213_10725</name>
</gene>
<dbReference type="RefSeq" id="WP_211682995.1">
    <property type="nucleotide sequence ID" value="NZ_JAGRQH010000009.1"/>
</dbReference>
<comment type="caution">
    <text evidence="2">The sequence shown here is derived from an EMBL/GenBank/DDBJ whole genome shotgun (WGS) entry which is preliminary data.</text>
</comment>
<dbReference type="Proteomes" id="UP000677812">
    <property type="component" value="Unassembled WGS sequence"/>
</dbReference>
<dbReference type="Pfam" id="PF05406">
    <property type="entry name" value="WGR"/>
    <property type="match status" value="1"/>
</dbReference>
<dbReference type="Gene3D" id="2.20.140.10">
    <property type="entry name" value="WGR domain"/>
    <property type="match status" value="1"/>
</dbReference>
<sequence length="97" mass="11540">MSRTLPQAKTMRRQLSLFPETMRLQRIVPEKNCWRFYRLHLETDLFGSTVLVRSWGRIGTAGQERREHCQDAALAQKALMRWARSKMRRGYAEEENT</sequence>
<dbReference type="InterPro" id="IPR049809">
    <property type="entry name" value="YehF/YfeS-like_WGR"/>
</dbReference>
<name>A0ABS5E9Q2_9PROT</name>
<dbReference type="PROSITE" id="PS51977">
    <property type="entry name" value="WGR"/>
    <property type="match status" value="1"/>
</dbReference>
<feature type="domain" description="WGR" evidence="1">
    <location>
        <begin position="14"/>
        <end position="97"/>
    </location>
</feature>
<organism evidence="2 3">
    <name type="scientific">Neokomagataea anthophila</name>
    <dbReference type="NCBI Taxonomy" id="2826925"/>
    <lineage>
        <taxon>Bacteria</taxon>
        <taxon>Pseudomonadati</taxon>
        <taxon>Pseudomonadota</taxon>
        <taxon>Alphaproteobacteria</taxon>
        <taxon>Acetobacterales</taxon>
        <taxon>Acetobacteraceae</taxon>
        <taxon>Neokomagataea</taxon>
    </lineage>
</organism>
<accession>A0ABS5E9Q2</accession>
<dbReference type="EMBL" id="JAGRQH010000009">
    <property type="protein sequence ID" value="MBR0560521.1"/>
    <property type="molecule type" value="Genomic_DNA"/>
</dbReference>
<dbReference type="InterPro" id="IPR008893">
    <property type="entry name" value="WGR_domain"/>
</dbReference>
<protein>
    <submittedName>
        <fullName evidence="2">WGR domain-containing protein</fullName>
    </submittedName>
</protein>
<dbReference type="CDD" id="cd07996">
    <property type="entry name" value="WGR_MMR_like"/>
    <property type="match status" value="1"/>
</dbReference>
<evidence type="ECO:0000259" key="1">
    <source>
        <dbReference type="PROSITE" id="PS51977"/>
    </source>
</evidence>
<evidence type="ECO:0000313" key="2">
    <source>
        <dbReference type="EMBL" id="MBR0560521.1"/>
    </source>
</evidence>
<keyword evidence="3" id="KW-1185">Reference proteome</keyword>
<dbReference type="SUPFAM" id="SSF142921">
    <property type="entry name" value="WGR domain-like"/>
    <property type="match status" value="1"/>
</dbReference>
<proteinExistence type="predicted"/>
<dbReference type="InterPro" id="IPR036930">
    <property type="entry name" value="WGR_dom_sf"/>
</dbReference>
<dbReference type="SMART" id="SM00773">
    <property type="entry name" value="WGR"/>
    <property type="match status" value="1"/>
</dbReference>
<evidence type="ECO:0000313" key="3">
    <source>
        <dbReference type="Proteomes" id="UP000677812"/>
    </source>
</evidence>
<reference evidence="2 3" key="1">
    <citation type="submission" date="2021-04" db="EMBL/GenBank/DDBJ databases">
        <title>The complete genome sequence of Neokomagataea sp. TBRC 2177.</title>
        <authorList>
            <person name="Charoenyingcharoen P."/>
            <person name="Yukphan P."/>
        </authorList>
    </citation>
    <scope>NUCLEOTIDE SEQUENCE [LARGE SCALE GENOMIC DNA]</scope>
    <source>
        <strain evidence="2 3">TBRC 2177</strain>
    </source>
</reference>